<dbReference type="EMBL" id="MCGN01000003">
    <property type="protein sequence ID" value="ORY98968.1"/>
    <property type="molecule type" value="Genomic_DNA"/>
</dbReference>
<dbReference type="OrthoDB" id="2234898at2759"/>
<organism evidence="1 2">
    <name type="scientific">Syncephalastrum racemosum</name>
    <name type="common">Filamentous fungus</name>
    <dbReference type="NCBI Taxonomy" id="13706"/>
    <lineage>
        <taxon>Eukaryota</taxon>
        <taxon>Fungi</taxon>
        <taxon>Fungi incertae sedis</taxon>
        <taxon>Mucoromycota</taxon>
        <taxon>Mucoromycotina</taxon>
        <taxon>Mucoromycetes</taxon>
        <taxon>Mucorales</taxon>
        <taxon>Syncephalastraceae</taxon>
        <taxon>Syncephalastrum</taxon>
    </lineage>
</organism>
<evidence type="ECO:0000313" key="2">
    <source>
        <dbReference type="Proteomes" id="UP000242180"/>
    </source>
</evidence>
<dbReference type="AlphaFoldDB" id="A0A1X2HIU3"/>
<comment type="caution">
    <text evidence="1">The sequence shown here is derived from an EMBL/GenBank/DDBJ whole genome shotgun (WGS) entry which is preliminary data.</text>
</comment>
<evidence type="ECO:0000313" key="1">
    <source>
        <dbReference type="EMBL" id="ORY98968.1"/>
    </source>
</evidence>
<reference evidence="1 2" key="1">
    <citation type="submission" date="2016-07" db="EMBL/GenBank/DDBJ databases">
        <title>Pervasive Adenine N6-methylation of Active Genes in Fungi.</title>
        <authorList>
            <consortium name="DOE Joint Genome Institute"/>
            <person name="Mondo S.J."/>
            <person name="Dannebaum R.O."/>
            <person name="Kuo R.C."/>
            <person name="Labutti K."/>
            <person name="Haridas S."/>
            <person name="Kuo A."/>
            <person name="Salamov A."/>
            <person name="Ahrendt S.R."/>
            <person name="Lipzen A."/>
            <person name="Sullivan W."/>
            <person name="Andreopoulos W.B."/>
            <person name="Clum A."/>
            <person name="Lindquist E."/>
            <person name="Daum C."/>
            <person name="Ramamoorthy G.K."/>
            <person name="Gryganskyi A."/>
            <person name="Culley D."/>
            <person name="Magnuson J.K."/>
            <person name="James T.Y."/>
            <person name="O'Malley M.A."/>
            <person name="Stajich J.E."/>
            <person name="Spatafora J.W."/>
            <person name="Visel A."/>
            <person name="Grigoriev I.V."/>
        </authorList>
    </citation>
    <scope>NUCLEOTIDE SEQUENCE [LARGE SCALE GENOMIC DNA]</scope>
    <source>
        <strain evidence="1 2">NRRL 2496</strain>
    </source>
</reference>
<dbReference type="InterPro" id="IPR032675">
    <property type="entry name" value="LRR_dom_sf"/>
</dbReference>
<proteinExistence type="predicted"/>
<dbReference type="Proteomes" id="UP000242180">
    <property type="component" value="Unassembled WGS sequence"/>
</dbReference>
<protein>
    <submittedName>
        <fullName evidence="1">Uncharacterized protein</fullName>
    </submittedName>
</protein>
<dbReference type="InParanoid" id="A0A1X2HIU3"/>
<dbReference type="Gene3D" id="3.80.10.10">
    <property type="entry name" value="Ribonuclease Inhibitor"/>
    <property type="match status" value="1"/>
</dbReference>
<keyword evidence="2" id="KW-1185">Reference proteome</keyword>
<sequence length="445" mass="52347">MVTLPTELIEVIVNHVEDRKTQWTCMHLGRTWSAILRPRFYRKVQVTSKRQLDRFLNSMTASAHYGWDAGSNVRDLTIKNVFHITCQDAYRLPSLLPNIRRADMYDRLWTTLWIVGYFLRSGWLRVPIRAAKLSPPQLPPWFAFDDKQSRPSMSSQLRELDVKCSVELLLTMLSHAPRLEVLSARKIRSEAGFFSADDFERIHTMCPRLHTLTLQGFWLVCMNFNDMGFNGEPENDVAHASLAYPVNRTLKRLTFKNIYLSPYEFLVYFANKYRAVEYLDLNNVHCRGPDYDQPFHMAWTLIRNAWHDLQWARIKDFSLQGRQFDYEAVLTQLTHMKSLRHIEIGGRKTRPRKTVLRFDSFNFSLLSVESLTVSDVLLRFPDDWDNVPKEDVVGFKMWRPRDAPLCRGDVRDTDNWVVEDVHNREPLMEAYEIPDYTDTNSEDLE</sequence>
<gene>
    <name evidence="1" type="ORF">BCR43DRAFT_562333</name>
</gene>
<accession>A0A1X2HIU3</accession>
<name>A0A1X2HIU3_SYNRA</name>